<sequence>MLPPPLLRIFYALSLAAAQQATTIPIFGLPHPDAQRPWPQTLYGGSILALDPTATTYLLTSTFAYPPQIHTGVSGAATSFETSTVPIPEIVTQGPSTYAHTTNALGNIMTCSLYGSTSAACNITLFEPPGQVSSSSAFTSTWKVGMTGGGMGNGSRWPYAVMDFEPVRITGGLEMVGITVTSSVARVVVVTSTSGAGGCEVGWGVGGLMVVVVVAVNTPAAIAREGFFLSFSKPRHYLSICCRLVARMAPHLKSNVKLEIYLSHSPDHANAFLSSTYDANVVKALEFPTHPAPKGTKFIMPGSRLPHLDFSSRLSSTTTIDTIGKMLESDYGILLSVQSHFRDFGPWFHQYGGYVVLDPTSTLVDAWAVQEDTGRLPWGERSKYGLYPEPGEKTPDLVRIVLVTTAGLIGEMEERREERGVLPWMKRWRYEGNCVKSLRSKVGRSKPSEEAQYQGKLTEHETEWKNIGDMILKRFREWETLIFEAGERHADEVGLSELEATVERAFERWEQWRREKDGESTTLTGETPPGVNVENKGKYPSLGQKYRLFNHLNASQRNIVISKPLRNSQGLLDSRFSSFTIHSGLLRWGQLQTVVAGSTAKKLTRTTVSKQDPKARGGTIIQREYSYRAAARKGEWKVRQAFSNRDNRSGGGSGRPKEHFGWVMYHEDIDPLETVVRCSRLNPSEGFHEAHVDEDILYVNRYDWSMHCHPNSDKSWKRFIRPVNPRFSPKKGGDDDDEYDVDDLEEDLASGYMIAIDADSFDPDFARSFLQDTTSSGERVFLYNEGKISDGKPKRMRREPFGAWVSMPDTEYEYGWLVFSDRTHPDFSDEQELVAIVYDGFGDGLDASEFAVEADPSS</sequence>
<reference evidence="3" key="1">
    <citation type="journal article" date="2020" name="Stud. Mycol.">
        <title>101 Dothideomycetes genomes: a test case for predicting lifestyles and emergence of pathogens.</title>
        <authorList>
            <person name="Haridas S."/>
            <person name="Albert R."/>
            <person name="Binder M."/>
            <person name="Bloem J."/>
            <person name="Labutti K."/>
            <person name="Salamov A."/>
            <person name="Andreopoulos B."/>
            <person name="Baker S."/>
            <person name="Barry K."/>
            <person name="Bills G."/>
            <person name="Bluhm B."/>
            <person name="Cannon C."/>
            <person name="Castanera R."/>
            <person name="Culley D."/>
            <person name="Daum C."/>
            <person name="Ezra D."/>
            <person name="Gonzalez J."/>
            <person name="Henrissat B."/>
            <person name="Kuo A."/>
            <person name="Liang C."/>
            <person name="Lipzen A."/>
            <person name="Lutzoni F."/>
            <person name="Magnuson J."/>
            <person name="Mondo S."/>
            <person name="Nolan M."/>
            <person name="Ohm R."/>
            <person name="Pangilinan J."/>
            <person name="Park H.-J."/>
            <person name="Ramirez L."/>
            <person name="Alfaro M."/>
            <person name="Sun H."/>
            <person name="Tritt A."/>
            <person name="Yoshinaga Y."/>
            <person name="Zwiers L.-H."/>
            <person name="Turgeon B."/>
            <person name="Goodwin S."/>
            <person name="Spatafora J."/>
            <person name="Crous P."/>
            <person name="Grigoriev I."/>
        </authorList>
    </citation>
    <scope>NUCLEOTIDE SEQUENCE</scope>
    <source>
        <strain evidence="3">CBS 269.34</strain>
    </source>
</reference>
<accession>A0A6A6QBC2</accession>
<evidence type="ECO:0000313" key="3">
    <source>
        <dbReference type="EMBL" id="KAF2489695.1"/>
    </source>
</evidence>
<feature type="signal peptide" evidence="2">
    <location>
        <begin position="1"/>
        <end position="23"/>
    </location>
</feature>
<evidence type="ECO:0000313" key="4">
    <source>
        <dbReference type="Proteomes" id="UP000799750"/>
    </source>
</evidence>
<dbReference type="AlphaFoldDB" id="A0A6A6QBC2"/>
<dbReference type="EMBL" id="MU004198">
    <property type="protein sequence ID" value="KAF2489695.1"/>
    <property type="molecule type" value="Genomic_DNA"/>
</dbReference>
<gene>
    <name evidence="3" type="ORF">BU16DRAFT_544074</name>
</gene>
<protein>
    <submittedName>
        <fullName evidence="3">Uncharacterized protein</fullName>
    </submittedName>
</protein>
<name>A0A6A6QBC2_9PEZI</name>
<dbReference type="OrthoDB" id="265717at2759"/>
<dbReference type="Proteomes" id="UP000799750">
    <property type="component" value="Unassembled WGS sequence"/>
</dbReference>
<proteinExistence type="predicted"/>
<evidence type="ECO:0000256" key="1">
    <source>
        <dbReference type="SAM" id="MobiDB-lite"/>
    </source>
</evidence>
<organism evidence="3 4">
    <name type="scientific">Lophium mytilinum</name>
    <dbReference type="NCBI Taxonomy" id="390894"/>
    <lineage>
        <taxon>Eukaryota</taxon>
        <taxon>Fungi</taxon>
        <taxon>Dikarya</taxon>
        <taxon>Ascomycota</taxon>
        <taxon>Pezizomycotina</taxon>
        <taxon>Dothideomycetes</taxon>
        <taxon>Pleosporomycetidae</taxon>
        <taxon>Mytilinidiales</taxon>
        <taxon>Mytilinidiaceae</taxon>
        <taxon>Lophium</taxon>
    </lineage>
</organism>
<feature type="chain" id="PRO_5025650548" evidence="2">
    <location>
        <begin position="24"/>
        <end position="858"/>
    </location>
</feature>
<feature type="region of interest" description="Disordered" evidence="1">
    <location>
        <begin position="516"/>
        <end position="536"/>
    </location>
</feature>
<keyword evidence="4" id="KW-1185">Reference proteome</keyword>
<keyword evidence="2" id="KW-0732">Signal</keyword>
<evidence type="ECO:0000256" key="2">
    <source>
        <dbReference type="SAM" id="SignalP"/>
    </source>
</evidence>